<accession>A0A073B0V7</accession>
<sequence>MTIERASKAYGARAAEYTRILGNIDATAPADRELISSWAHAHPDGSILDVGCGPGHWTNWLHERGIDIEGVDPTPEFVDAALRRFPGVRFRVGRAEQLDVADSSLAGILAWYSLIHLSPDRMPEVLAEFARALAPGGGLLVGFFDGARLEPFDHAITTAHYWPIDHLSFLIEQAGFAVTAHHTRVDPGTRPHGAIVAHRGG</sequence>
<dbReference type="SUPFAM" id="SSF53335">
    <property type="entry name" value="S-adenosyl-L-methionine-dependent methyltransferases"/>
    <property type="match status" value="1"/>
</dbReference>
<comment type="caution">
    <text evidence="3">The sequence shown here is derived from an EMBL/GenBank/DDBJ whole genome shotgun (WGS) entry which is preliminary data.</text>
</comment>
<organism evidence="3 4">
    <name type="scientific">Saccharopolyspora rectivirgula</name>
    <dbReference type="NCBI Taxonomy" id="28042"/>
    <lineage>
        <taxon>Bacteria</taxon>
        <taxon>Bacillati</taxon>
        <taxon>Actinomycetota</taxon>
        <taxon>Actinomycetes</taxon>
        <taxon>Pseudonocardiales</taxon>
        <taxon>Pseudonocardiaceae</taxon>
        <taxon>Saccharopolyspora</taxon>
    </lineage>
</organism>
<dbReference type="InterPro" id="IPR041698">
    <property type="entry name" value="Methyltransf_25"/>
</dbReference>
<gene>
    <name evidence="3" type="ORF">GU90_06840</name>
</gene>
<evidence type="ECO:0000259" key="2">
    <source>
        <dbReference type="Pfam" id="PF13649"/>
    </source>
</evidence>
<dbReference type="PANTHER" id="PTHR43861">
    <property type="entry name" value="TRANS-ACONITATE 2-METHYLTRANSFERASE-RELATED"/>
    <property type="match status" value="1"/>
</dbReference>
<evidence type="ECO:0000256" key="1">
    <source>
        <dbReference type="ARBA" id="ARBA00022679"/>
    </source>
</evidence>
<evidence type="ECO:0000313" key="4">
    <source>
        <dbReference type="Proteomes" id="UP000031419"/>
    </source>
</evidence>
<reference evidence="3 4" key="1">
    <citation type="submission" date="2014-06" db="EMBL/GenBank/DDBJ databases">
        <title>Saccharopolyspora rectivirgula DSM-43113 Genome sequencing.</title>
        <authorList>
            <person name="Barrera C."/>
            <person name="Millon L."/>
            <person name="Rognon B."/>
            <person name="Zaugg C."/>
            <person name="Monod M."/>
        </authorList>
    </citation>
    <scope>NUCLEOTIDE SEQUENCE [LARGE SCALE GENOMIC DNA]</scope>
    <source>
        <strain evidence="3 4">DSM 43113</strain>
    </source>
</reference>
<protein>
    <submittedName>
        <fullName evidence="3">SAM-dependent methyltransferase</fullName>
    </submittedName>
</protein>
<dbReference type="Gene3D" id="3.40.50.150">
    <property type="entry name" value="Vaccinia Virus protein VP39"/>
    <property type="match status" value="1"/>
</dbReference>
<proteinExistence type="predicted"/>
<keyword evidence="1 3" id="KW-0808">Transferase</keyword>
<dbReference type="GO" id="GO:0008168">
    <property type="term" value="F:methyltransferase activity"/>
    <property type="evidence" value="ECO:0007669"/>
    <property type="project" value="UniProtKB-KW"/>
</dbReference>
<name>A0A073B0V7_9PSEU</name>
<dbReference type="Pfam" id="PF13649">
    <property type="entry name" value="Methyltransf_25"/>
    <property type="match status" value="1"/>
</dbReference>
<dbReference type="AlphaFoldDB" id="A0A073B0V7"/>
<dbReference type="EMBL" id="JNVU01000017">
    <property type="protein sequence ID" value="KEI44937.1"/>
    <property type="molecule type" value="Genomic_DNA"/>
</dbReference>
<dbReference type="OrthoDB" id="9805171at2"/>
<dbReference type="STRING" id="28042.GU90_06840"/>
<keyword evidence="3" id="KW-0489">Methyltransferase</keyword>
<dbReference type="eggNOG" id="COG2226">
    <property type="taxonomic scope" value="Bacteria"/>
</dbReference>
<dbReference type="Proteomes" id="UP000031419">
    <property type="component" value="Unassembled WGS sequence"/>
</dbReference>
<keyword evidence="4" id="KW-1185">Reference proteome</keyword>
<dbReference type="GO" id="GO:0032259">
    <property type="term" value="P:methylation"/>
    <property type="evidence" value="ECO:0007669"/>
    <property type="project" value="UniProtKB-KW"/>
</dbReference>
<dbReference type="InterPro" id="IPR029063">
    <property type="entry name" value="SAM-dependent_MTases_sf"/>
</dbReference>
<feature type="domain" description="Methyltransferase" evidence="2">
    <location>
        <begin position="47"/>
        <end position="137"/>
    </location>
</feature>
<dbReference type="RefSeq" id="WP_029721212.1">
    <property type="nucleotide sequence ID" value="NZ_JNVU01000017.1"/>
</dbReference>
<dbReference type="CDD" id="cd02440">
    <property type="entry name" value="AdoMet_MTases"/>
    <property type="match status" value="1"/>
</dbReference>
<evidence type="ECO:0000313" key="3">
    <source>
        <dbReference type="EMBL" id="KEI44937.1"/>
    </source>
</evidence>